<reference evidence="3 4" key="1">
    <citation type="submission" date="2019-07" db="EMBL/GenBank/DDBJ databases">
        <title>Genomes of Cafeteria roenbergensis.</title>
        <authorList>
            <person name="Fischer M.G."/>
            <person name="Hackl T."/>
            <person name="Roman M."/>
        </authorList>
    </citation>
    <scope>NUCLEOTIDE SEQUENCE [LARGE SCALE GENOMIC DNA]</scope>
    <source>
        <strain evidence="3 4">Cflag</strain>
    </source>
</reference>
<feature type="transmembrane region" description="Helical" evidence="1">
    <location>
        <begin position="435"/>
        <end position="455"/>
    </location>
</feature>
<keyword evidence="1" id="KW-0472">Membrane</keyword>
<keyword evidence="1" id="KW-1133">Transmembrane helix</keyword>
<dbReference type="AlphaFoldDB" id="A0A5A8DSU6"/>
<sequence>MGLRLTLLLVVLVPLTIGLALVGGTVSLLLAQAVPSWLNEALDRTLAAERAHLRRTAVEKAASIQAQVDAVQGSLRLASQFWQGILSGQVRTQRTRPPFSVLAGDSEARPPAFVRALGGSFATSAWMKCTLDDTRQRVCSAVNSTSALSAEDAAELANSSAMDVVYVNLHRAGLGISEEGTRGLTVNKSGLTRVYPHFLDPSALNVTTECAIDGTAQRGPEMRCRAWFVRALESRQVGLGHPYKGFPVLSGPGAEAFPIITASGPVAGPSSPVHGVVMEDLRVQMLQQSLAPPSSADGFVALVETSGLPIIHPLADAARADVLLADLECNATLADASPGEAVAAALASLGQSAPWTADRATECRNTILGLTDTASGTGDIVVLDRPTFASAAAAAAPAASASDPSASSSSSSSAAVPGVVAVPWLFAWQHVSGHPLLVIVASPVPVIEAAFAPVVTEALSAIAFVAITTGVAVIVMAIASFLTTLAVTVAVTLPIARLRDVVLSVTARDFSGKVPRFRAVTIELARLATVLRELYSVIWQANEAAAQGRTMSALARFQRASRLFQRLQNKRGQGMCRNNVGAVQLAMGEAHEAVGAFREAVAAAEMATAAFFQDRTVSAAEAEELVAWGGEGLAGAGAAGSGGAGATGVASGAGADGGKASVAAARLLEASLVTCRDVMPALVSDASSLLGDILRDDLRFTDASALVTALPRPRDVVFLLDRSGSMAGGMDAASKALLLRSAELGILPTDRIALLGFGEVVSRHLGMATRGCRGGAGLARLSAALDALPPPRGKTAVMDALALAAELIAGDATVGGRAGRRAVLVCITDGADNWSDVDRTGLEGRVGKHSRLSRSTLLIAVLGPPRSLVALEAMCGLTTGGEVLLSPSAADLAAKLRQCGVEARPPESSLEAY</sequence>
<evidence type="ECO:0000313" key="4">
    <source>
        <dbReference type="Proteomes" id="UP000325113"/>
    </source>
</evidence>
<evidence type="ECO:0000256" key="1">
    <source>
        <dbReference type="SAM" id="Phobius"/>
    </source>
</evidence>
<dbReference type="CDD" id="cd00198">
    <property type="entry name" value="vWFA"/>
    <property type="match status" value="1"/>
</dbReference>
<dbReference type="PROSITE" id="PS50234">
    <property type="entry name" value="VWFA"/>
    <property type="match status" value="1"/>
</dbReference>
<feature type="domain" description="VWFA" evidence="2">
    <location>
        <begin position="715"/>
        <end position="899"/>
    </location>
</feature>
<dbReference type="SMART" id="SM00327">
    <property type="entry name" value="VWA"/>
    <property type="match status" value="1"/>
</dbReference>
<proteinExistence type="predicted"/>
<feature type="transmembrane region" description="Helical" evidence="1">
    <location>
        <begin position="461"/>
        <end position="491"/>
    </location>
</feature>
<dbReference type="SUPFAM" id="SSF53300">
    <property type="entry name" value="vWA-like"/>
    <property type="match status" value="1"/>
</dbReference>
<evidence type="ECO:0000259" key="2">
    <source>
        <dbReference type="PROSITE" id="PS50234"/>
    </source>
</evidence>
<gene>
    <name evidence="3" type="ORF">FNF31_01246</name>
</gene>
<dbReference type="Gene3D" id="3.40.50.410">
    <property type="entry name" value="von Willebrand factor, type A domain"/>
    <property type="match status" value="1"/>
</dbReference>
<comment type="caution">
    <text evidence="3">The sequence shown here is derived from an EMBL/GenBank/DDBJ whole genome shotgun (WGS) entry which is preliminary data.</text>
</comment>
<protein>
    <recommendedName>
        <fullName evidence="2">VWFA domain-containing protein</fullName>
    </recommendedName>
</protein>
<organism evidence="3 4">
    <name type="scientific">Cafeteria roenbergensis</name>
    <name type="common">Marine flagellate</name>
    <dbReference type="NCBI Taxonomy" id="33653"/>
    <lineage>
        <taxon>Eukaryota</taxon>
        <taxon>Sar</taxon>
        <taxon>Stramenopiles</taxon>
        <taxon>Bigyra</taxon>
        <taxon>Opalozoa</taxon>
        <taxon>Bicosoecida</taxon>
        <taxon>Cafeteriaceae</taxon>
        <taxon>Cafeteria</taxon>
    </lineage>
</organism>
<evidence type="ECO:0000313" key="3">
    <source>
        <dbReference type="EMBL" id="KAA0166871.1"/>
    </source>
</evidence>
<dbReference type="InterPro" id="IPR036465">
    <property type="entry name" value="vWFA_dom_sf"/>
</dbReference>
<keyword evidence="1" id="KW-0812">Transmembrane</keyword>
<dbReference type="Proteomes" id="UP000325113">
    <property type="component" value="Unassembled WGS sequence"/>
</dbReference>
<dbReference type="SUPFAM" id="SSF48452">
    <property type="entry name" value="TPR-like"/>
    <property type="match status" value="1"/>
</dbReference>
<dbReference type="InterPro" id="IPR011990">
    <property type="entry name" value="TPR-like_helical_dom_sf"/>
</dbReference>
<dbReference type="InterPro" id="IPR002035">
    <property type="entry name" value="VWF_A"/>
</dbReference>
<name>A0A5A8DSU6_CAFRO</name>
<accession>A0A5A8DSU6</accession>
<dbReference type="Pfam" id="PF13519">
    <property type="entry name" value="VWA_2"/>
    <property type="match status" value="1"/>
</dbReference>
<dbReference type="Gene3D" id="1.25.40.10">
    <property type="entry name" value="Tetratricopeptide repeat domain"/>
    <property type="match status" value="1"/>
</dbReference>
<dbReference type="EMBL" id="VLTM01000007">
    <property type="protein sequence ID" value="KAA0166871.1"/>
    <property type="molecule type" value="Genomic_DNA"/>
</dbReference>